<reference evidence="9" key="1">
    <citation type="submission" date="2018-05" db="EMBL/GenBank/DDBJ databases">
        <title>Draft genome of Mucuna pruriens seed.</title>
        <authorList>
            <person name="Nnadi N.E."/>
            <person name="Vos R."/>
            <person name="Hasami M.H."/>
            <person name="Devisetty U.K."/>
            <person name="Aguiy J.C."/>
        </authorList>
    </citation>
    <scope>NUCLEOTIDE SEQUENCE [LARGE SCALE GENOMIC DNA]</scope>
    <source>
        <strain evidence="9">JCA_2017</strain>
    </source>
</reference>
<comment type="subcellular location">
    <subcellularLocation>
        <location evidence="1">Membrane</location>
        <topology evidence="1">Multi-pass membrane protein</topology>
    </subcellularLocation>
</comment>
<evidence type="ECO:0000256" key="3">
    <source>
        <dbReference type="ARBA" id="ARBA00022737"/>
    </source>
</evidence>
<feature type="transmembrane region" description="Helical" evidence="7">
    <location>
        <begin position="27"/>
        <end position="45"/>
    </location>
</feature>
<protein>
    <recommendedName>
        <fullName evidence="8">PGG domain-containing protein</fullName>
    </recommendedName>
</protein>
<keyword evidence="2 7" id="KW-0812">Transmembrane</keyword>
<evidence type="ECO:0000256" key="4">
    <source>
        <dbReference type="ARBA" id="ARBA00022989"/>
    </source>
</evidence>
<evidence type="ECO:0000256" key="1">
    <source>
        <dbReference type="ARBA" id="ARBA00004141"/>
    </source>
</evidence>
<evidence type="ECO:0000256" key="6">
    <source>
        <dbReference type="ARBA" id="ARBA00023136"/>
    </source>
</evidence>
<evidence type="ECO:0000256" key="7">
    <source>
        <dbReference type="SAM" id="Phobius"/>
    </source>
</evidence>
<evidence type="ECO:0000256" key="2">
    <source>
        <dbReference type="ARBA" id="ARBA00022692"/>
    </source>
</evidence>
<comment type="caution">
    <text evidence="9">The sequence shown here is derived from an EMBL/GenBank/DDBJ whole genome shotgun (WGS) entry which is preliminary data.</text>
</comment>
<evidence type="ECO:0000313" key="10">
    <source>
        <dbReference type="Proteomes" id="UP000257109"/>
    </source>
</evidence>
<keyword evidence="3" id="KW-0677">Repeat</keyword>
<accession>A0A371G8F0</accession>
<keyword evidence="4 7" id="KW-1133">Transmembrane helix</keyword>
<evidence type="ECO:0000256" key="5">
    <source>
        <dbReference type="ARBA" id="ARBA00023043"/>
    </source>
</evidence>
<dbReference type="Pfam" id="PF13962">
    <property type="entry name" value="PGG"/>
    <property type="match status" value="1"/>
</dbReference>
<dbReference type="OrthoDB" id="681126at2759"/>
<proteinExistence type="predicted"/>
<dbReference type="PANTHER" id="PTHR24186">
    <property type="entry name" value="PROTEIN PHOSPHATASE 1 REGULATORY SUBUNIT"/>
    <property type="match status" value="1"/>
</dbReference>
<dbReference type="STRING" id="157652.A0A371G8F0"/>
<dbReference type="GO" id="GO:0005886">
    <property type="term" value="C:plasma membrane"/>
    <property type="evidence" value="ECO:0007669"/>
    <property type="project" value="TreeGrafter"/>
</dbReference>
<name>A0A371G8F0_MUCPR</name>
<keyword evidence="10" id="KW-1185">Reference proteome</keyword>
<keyword evidence="6 7" id="KW-0472">Membrane</keyword>
<gene>
    <name evidence="9" type="ORF">CR513_31792</name>
</gene>
<feature type="domain" description="PGG" evidence="8">
    <location>
        <begin position="20"/>
        <end position="139"/>
    </location>
</feature>
<feature type="transmembrane region" description="Helical" evidence="7">
    <location>
        <begin position="117"/>
        <end position="140"/>
    </location>
</feature>
<dbReference type="EMBL" id="QJKJ01006405">
    <property type="protein sequence ID" value="RDX86826.1"/>
    <property type="molecule type" value="Genomic_DNA"/>
</dbReference>
<dbReference type="Proteomes" id="UP000257109">
    <property type="component" value="Unassembled WGS sequence"/>
</dbReference>
<dbReference type="AlphaFoldDB" id="A0A371G8F0"/>
<dbReference type="InterPro" id="IPR026961">
    <property type="entry name" value="PGG_dom"/>
</dbReference>
<feature type="transmembrane region" description="Helical" evidence="7">
    <location>
        <begin position="88"/>
        <end position="110"/>
    </location>
</feature>
<organism evidence="9 10">
    <name type="scientific">Mucuna pruriens</name>
    <name type="common">Velvet bean</name>
    <name type="synonym">Dolichos pruriens</name>
    <dbReference type="NCBI Taxonomy" id="157652"/>
    <lineage>
        <taxon>Eukaryota</taxon>
        <taxon>Viridiplantae</taxon>
        <taxon>Streptophyta</taxon>
        <taxon>Embryophyta</taxon>
        <taxon>Tracheophyta</taxon>
        <taxon>Spermatophyta</taxon>
        <taxon>Magnoliopsida</taxon>
        <taxon>eudicotyledons</taxon>
        <taxon>Gunneridae</taxon>
        <taxon>Pentapetalae</taxon>
        <taxon>rosids</taxon>
        <taxon>fabids</taxon>
        <taxon>Fabales</taxon>
        <taxon>Fabaceae</taxon>
        <taxon>Papilionoideae</taxon>
        <taxon>50 kb inversion clade</taxon>
        <taxon>NPAAA clade</taxon>
        <taxon>indigoferoid/millettioid clade</taxon>
        <taxon>Phaseoleae</taxon>
        <taxon>Mucuna</taxon>
    </lineage>
</organism>
<keyword evidence="5" id="KW-0040">ANK repeat</keyword>
<sequence>MDRMSLPRTRSEVIRKDGDNWMEQKRGSLMVVATVIATLTFQIAINPPGGVWQADADKQQGCAPGNNCRAGTSVLASSDPKQKSYYEIFILLCTISFSASLTTILLLLCGIPLRNKLVMWFLILVMFVSVICTAGAYLWVNFI</sequence>
<evidence type="ECO:0000313" key="9">
    <source>
        <dbReference type="EMBL" id="RDX86826.1"/>
    </source>
</evidence>
<dbReference type="PANTHER" id="PTHR24186:SF37">
    <property type="entry name" value="PGG DOMAIN-CONTAINING PROTEIN"/>
    <property type="match status" value="1"/>
</dbReference>
<evidence type="ECO:0000259" key="8">
    <source>
        <dbReference type="Pfam" id="PF13962"/>
    </source>
</evidence>
<feature type="non-terminal residue" evidence="9">
    <location>
        <position position="1"/>
    </location>
</feature>